<dbReference type="Gene3D" id="3.30.70.100">
    <property type="match status" value="1"/>
</dbReference>
<keyword evidence="3" id="KW-0479">Metal-binding</keyword>
<keyword evidence="2" id="KW-0488">Methylation</keyword>
<evidence type="ECO:0000256" key="6">
    <source>
        <dbReference type="ARBA" id="ARBA00024045"/>
    </source>
</evidence>
<dbReference type="InterPro" id="IPR006121">
    <property type="entry name" value="HMA_dom"/>
</dbReference>
<keyword evidence="4" id="KW-0449">Lipoprotein</keyword>
<feature type="domain" description="HMA" evidence="8">
    <location>
        <begin position="13"/>
        <end position="61"/>
    </location>
</feature>
<evidence type="ECO:0000313" key="10">
    <source>
        <dbReference type="Proteomes" id="UP001161247"/>
    </source>
</evidence>
<feature type="region of interest" description="Disordered" evidence="7">
    <location>
        <begin position="71"/>
        <end position="105"/>
    </location>
</feature>
<protein>
    <submittedName>
        <fullName evidence="9">OLC1v1029848C2</fullName>
    </submittedName>
</protein>
<evidence type="ECO:0000256" key="7">
    <source>
        <dbReference type="SAM" id="MobiDB-lite"/>
    </source>
</evidence>
<comment type="subcellular location">
    <subcellularLocation>
        <location evidence="1">Membrane</location>
        <topology evidence="1">Peripheral membrane protein</topology>
    </subcellularLocation>
</comment>
<keyword evidence="5" id="KW-0636">Prenylation</keyword>
<dbReference type="GO" id="GO:0046872">
    <property type="term" value="F:metal ion binding"/>
    <property type="evidence" value="ECO:0007669"/>
    <property type="project" value="UniProtKB-KW"/>
</dbReference>
<evidence type="ECO:0000256" key="1">
    <source>
        <dbReference type="ARBA" id="ARBA00004170"/>
    </source>
</evidence>
<evidence type="ECO:0000259" key="8">
    <source>
        <dbReference type="Pfam" id="PF00403"/>
    </source>
</evidence>
<dbReference type="PANTHER" id="PTHR45811:SF50">
    <property type="entry name" value="HEAVY METAL-ASSOCIATED ISOPRENYLATED PLANT PROTEIN 12-RELATED"/>
    <property type="match status" value="1"/>
</dbReference>
<accession>A0AAV1CI15</accession>
<sequence>MSEKKKLVVKVFINDEKDKQKVMKTVSSLEGIDSLNMDKDWKLTVTGDFDPVKVVSKLRKKKWNVEIITVGPAKEPENKKKEDENKKKEDENKKKEEEKKKKEDEITAELLKNYKDYYAKYLAQAHQHYYVPPTGYYTPYKAQDQYSNYHLSQEENPNSCVIS</sequence>
<dbReference type="Proteomes" id="UP001161247">
    <property type="component" value="Chromosome 2"/>
</dbReference>
<evidence type="ECO:0000256" key="3">
    <source>
        <dbReference type="ARBA" id="ARBA00022723"/>
    </source>
</evidence>
<dbReference type="GO" id="GO:0009626">
    <property type="term" value="P:plant-type hypersensitive response"/>
    <property type="evidence" value="ECO:0007669"/>
    <property type="project" value="UniProtKB-KW"/>
</dbReference>
<dbReference type="EMBL" id="OX459119">
    <property type="protein sequence ID" value="CAI9094157.1"/>
    <property type="molecule type" value="Genomic_DNA"/>
</dbReference>
<gene>
    <name evidence="9" type="ORF">OLC1_LOCUS5388</name>
</gene>
<proteinExistence type="inferred from homology"/>
<organism evidence="9 10">
    <name type="scientific">Oldenlandia corymbosa var. corymbosa</name>
    <dbReference type="NCBI Taxonomy" id="529605"/>
    <lineage>
        <taxon>Eukaryota</taxon>
        <taxon>Viridiplantae</taxon>
        <taxon>Streptophyta</taxon>
        <taxon>Embryophyta</taxon>
        <taxon>Tracheophyta</taxon>
        <taxon>Spermatophyta</taxon>
        <taxon>Magnoliopsida</taxon>
        <taxon>eudicotyledons</taxon>
        <taxon>Gunneridae</taxon>
        <taxon>Pentapetalae</taxon>
        <taxon>asterids</taxon>
        <taxon>lamiids</taxon>
        <taxon>Gentianales</taxon>
        <taxon>Rubiaceae</taxon>
        <taxon>Rubioideae</taxon>
        <taxon>Spermacoceae</taxon>
        <taxon>Hedyotis-Oldenlandia complex</taxon>
        <taxon>Oldenlandia</taxon>
    </lineage>
</organism>
<dbReference type="PANTHER" id="PTHR45811">
    <property type="entry name" value="COPPER TRANSPORT PROTEIN FAMILY-RELATED"/>
    <property type="match status" value="1"/>
</dbReference>
<evidence type="ECO:0000256" key="5">
    <source>
        <dbReference type="ARBA" id="ARBA00023289"/>
    </source>
</evidence>
<reference evidence="9" key="1">
    <citation type="submission" date="2023-03" db="EMBL/GenBank/DDBJ databases">
        <authorList>
            <person name="Julca I."/>
        </authorList>
    </citation>
    <scope>NUCLEOTIDE SEQUENCE</scope>
</reference>
<feature type="compositionally biased region" description="Basic and acidic residues" evidence="7">
    <location>
        <begin position="74"/>
        <end position="105"/>
    </location>
</feature>
<evidence type="ECO:0000313" key="9">
    <source>
        <dbReference type="EMBL" id="CAI9094157.1"/>
    </source>
</evidence>
<evidence type="ECO:0000256" key="4">
    <source>
        <dbReference type="ARBA" id="ARBA00023288"/>
    </source>
</evidence>
<dbReference type="Pfam" id="PF00403">
    <property type="entry name" value="HMA"/>
    <property type="match status" value="1"/>
</dbReference>
<name>A0AAV1CI15_OLDCO</name>
<dbReference type="AlphaFoldDB" id="A0AAV1CI15"/>
<comment type="similarity">
    <text evidence="6">Belongs to the HIPP family.</text>
</comment>
<keyword evidence="10" id="KW-1185">Reference proteome</keyword>
<dbReference type="GO" id="GO:0016020">
    <property type="term" value="C:membrane"/>
    <property type="evidence" value="ECO:0007669"/>
    <property type="project" value="UniProtKB-SubCell"/>
</dbReference>
<dbReference type="InterPro" id="IPR051863">
    <property type="entry name" value="HIPP"/>
</dbReference>
<evidence type="ECO:0000256" key="2">
    <source>
        <dbReference type="ARBA" id="ARBA00022481"/>
    </source>
</evidence>